<dbReference type="PANTHER" id="PTHR11475">
    <property type="entry name" value="OXIDASE/PEROXIDASE"/>
    <property type="match status" value="1"/>
</dbReference>
<keyword evidence="4 10" id="KW-0349">Heme</keyword>
<evidence type="ECO:0000256" key="10">
    <source>
        <dbReference type="PIRSR" id="PIRSR619791-2"/>
    </source>
</evidence>
<dbReference type="GO" id="GO:0006979">
    <property type="term" value="P:response to oxidative stress"/>
    <property type="evidence" value="ECO:0007669"/>
    <property type="project" value="InterPro"/>
</dbReference>
<keyword evidence="2" id="KW-0964">Secreted</keyword>
<dbReference type="GO" id="GO:0020037">
    <property type="term" value="F:heme binding"/>
    <property type="evidence" value="ECO:0007669"/>
    <property type="project" value="InterPro"/>
</dbReference>
<evidence type="ECO:0000256" key="4">
    <source>
        <dbReference type="ARBA" id="ARBA00022617"/>
    </source>
</evidence>
<sequence length="1456" mass="166740">MTILIFRTFFLIFIINHILCQQEELDQSIKDNSGEVIFSKESNIYYIQPVEIEARHPHKNISAVDFDDGEYKVRKKNKNNNKKRKNSVLNAAIQMAAQQGLNAMVDLYERKEPEIVRKGDLLEQNHPALLLSLFSAPMVNDSNDSKSAYASLYAAKKLQESIDLDFTGLGRQTTNRKKLTLKKTVLEGLCPPREPPVCNGATRRYRTHDGTCNNIKKPRWGSSFMPFHRFLHPDYADGIEGIRNAFKGGQLPSARFVSLVVHGYREEESEVTMLLPQWGQLIDHDVTATLQPRAINGSIPKCCNSLDEHPSCLPIKVPKDDPFLARLGVRCLEFLRSAPAQRRDCLLSWREQTNQVTSYIDASVVYSSNSRTADNARIQRDGLLLFGRGPPREDICLHGGFNHQCIRAGDTRAGEQPGLLSLHTVFVAEHNRIAIELSNLNPHWSDEKLYQETRRIIGAILQHITYREYLPLVLGREVCRLFDLELLSVGYYEGYDPKINPTIANSFAAAAYRFGHSLIPNTILRSDTSFRFINNNVTLHEENSFGDIGSSGSLHRILRGLAQQRTLKRDEFMSPELTNHLFQSSPFPFGMDLAAINIQRGRDHGLPSYISWRQPCGLSAIENWSDLEAVAGPNSANRMRRAYESIEDIDLFVGGISERPVRGGIVGPTFACIIAQQFSNLRKGDRFWYENSGFESSFTPAQLHSLRQVSLSQILCRSLGSSNFLQPHAFLPAEFLGNERIRCGSGILTPINLKPWLERDPFNKEADFDTSNLIDAQNDILLTDKQNSFTLPTATPTNFLTFTDENHFNSFSTSRPTSTVINNNIDFNQVLIITPKPLTTSTTKKNKPQTIIDNKLDFSTFTSTTTSKPKRKRTTTKRSNNTVIDNKIDFILMSTITRPSTTTTRRPNDSPFSKSNHINRTIVKRSTKRKRPNDKLEHRSDSIDLDDNIDVTMTTTDIQQKQFRNEDNATKYLDNKAIIATTQTDNDTLTLNDEELESRRINHNFYSGTKNYYNNNNNYKPNYDSHIPNGNYYPLYPPLSQQQTTSKRPILYENNRPTFDAYTRPRPENKPILSASSPISNKLSTPFSYDTYSGNGDGPIVSHINKYDNMAIPLFSAPIRGSNSNHKPVYQNYYRPTYSTTRRYDLSTFLIVETTKRTTPSFFYDIRRSTRRPPSFYHSSNKDYSLSLSSASLLSSDATDPTNKLSYFISNANKFSTKKPSYARPSFYNSDYNDDNDQFNDFIRPENNFFITQAKNKHKIAYNDYSKYNYDKMDISTENFKYIFKQNKLHKLHIDGKNDDGEGLYNESEDIQNRYAEVYNKHLLHKTNDEFLTQTKTYDTDNSSSTEVNIENDKKNVDMTRMRRTYYDIEGRTKQNKNKNSLFANTLFVPFTLLTSETRTDNWVNIEVNDDDKTKKQLPDVPALKQNSDFVNELPRPFSKLKMIRLESEKDIKKEK</sequence>
<dbReference type="GO" id="GO:0046872">
    <property type="term" value="F:metal ion binding"/>
    <property type="evidence" value="ECO:0007669"/>
    <property type="project" value="UniProtKB-KW"/>
</dbReference>
<evidence type="ECO:0000256" key="2">
    <source>
        <dbReference type="ARBA" id="ARBA00022525"/>
    </source>
</evidence>
<dbReference type="InterPro" id="IPR037120">
    <property type="entry name" value="Haem_peroxidase_sf_animal"/>
</dbReference>
<accession>A0A9J6BUF6</accession>
<reference evidence="13" key="1">
    <citation type="submission" date="2021-03" db="EMBL/GenBank/DDBJ databases">
        <title>Chromosome level genome of the anhydrobiotic midge Polypedilum vanderplanki.</title>
        <authorList>
            <person name="Yoshida Y."/>
            <person name="Kikawada T."/>
            <person name="Gusev O."/>
        </authorList>
    </citation>
    <scope>NUCLEOTIDE SEQUENCE</scope>
    <source>
        <strain evidence="13">NIAS01</strain>
        <tissue evidence="13">Whole body or cell culture</tissue>
    </source>
</reference>
<keyword evidence="9" id="KW-1015">Disulfide bond</keyword>
<keyword evidence="8 10" id="KW-0408">Iron</keyword>
<evidence type="ECO:0000256" key="12">
    <source>
        <dbReference type="SAM" id="SignalP"/>
    </source>
</evidence>
<dbReference type="CDD" id="cd09823">
    <property type="entry name" value="peroxinectin_like"/>
    <property type="match status" value="1"/>
</dbReference>
<evidence type="ECO:0000256" key="6">
    <source>
        <dbReference type="ARBA" id="ARBA00022729"/>
    </source>
</evidence>
<evidence type="ECO:0000256" key="7">
    <source>
        <dbReference type="ARBA" id="ARBA00023002"/>
    </source>
</evidence>
<dbReference type="GO" id="GO:0022412">
    <property type="term" value="P:cellular process involved in reproduction in multicellular organism"/>
    <property type="evidence" value="ECO:0007669"/>
    <property type="project" value="UniProtKB-ARBA"/>
</dbReference>
<evidence type="ECO:0000313" key="14">
    <source>
        <dbReference type="Proteomes" id="UP001107558"/>
    </source>
</evidence>
<dbReference type="SUPFAM" id="SSF48113">
    <property type="entry name" value="Heme-dependent peroxidases"/>
    <property type="match status" value="1"/>
</dbReference>
<keyword evidence="6 12" id="KW-0732">Signal</keyword>
<dbReference type="GO" id="GO:0004601">
    <property type="term" value="F:peroxidase activity"/>
    <property type="evidence" value="ECO:0007669"/>
    <property type="project" value="UniProtKB-KW"/>
</dbReference>
<feature type="chain" id="PRO_5039909002" evidence="12">
    <location>
        <begin position="21"/>
        <end position="1456"/>
    </location>
</feature>
<dbReference type="EMBL" id="JADBJN010000003">
    <property type="protein sequence ID" value="KAG5673527.1"/>
    <property type="molecule type" value="Genomic_DNA"/>
</dbReference>
<name>A0A9J6BUF6_POLVA</name>
<dbReference type="InterPro" id="IPR010255">
    <property type="entry name" value="Haem_peroxidase_sf"/>
</dbReference>
<dbReference type="PROSITE" id="PS50292">
    <property type="entry name" value="PEROXIDASE_3"/>
    <property type="match status" value="1"/>
</dbReference>
<dbReference type="Proteomes" id="UP001107558">
    <property type="component" value="Chromosome 3"/>
</dbReference>
<dbReference type="GO" id="GO:0005576">
    <property type="term" value="C:extracellular region"/>
    <property type="evidence" value="ECO:0007669"/>
    <property type="project" value="UniProtKB-SubCell"/>
</dbReference>
<evidence type="ECO:0000256" key="8">
    <source>
        <dbReference type="ARBA" id="ARBA00023004"/>
    </source>
</evidence>
<evidence type="ECO:0000256" key="1">
    <source>
        <dbReference type="ARBA" id="ARBA00004613"/>
    </source>
</evidence>
<feature type="signal peptide" evidence="12">
    <location>
        <begin position="1"/>
        <end position="20"/>
    </location>
</feature>
<evidence type="ECO:0000256" key="5">
    <source>
        <dbReference type="ARBA" id="ARBA00022723"/>
    </source>
</evidence>
<gene>
    <name evidence="13" type="ORF">PVAND_003568</name>
</gene>
<dbReference type="PANTHER" id="PTHR11475:SF109">
    <property type="entry name" value="CHORION PEROXIDASE-LIKE PROTEIN"/>
    <property type="match status" value="1"/>
</dbReference>
<evidence type="ECO:0000256" key="11">
    <source>
        <dbReference type="SAM" id="MobiDB-lite"/>
    </source>
</evidence>
<organism evidence="13 14">
    <name type="scientific">Polypedilum vanderplanki</name>
    <name type="common">Sleeping chironomid midge</name>
    <dbReference type="NCBI Taxonomy" id="319348"/>
    <lineage>
        <taxon>Eukaryota</taxon>
        <taxon>Metazoa</taxon>
        <taxon>Ecdysozoa</taxon>
        <taxon>Arthropoda</taxon>
        <taxon>Hexapoda</taxon>
        <taxon>Insecta</taxon>
        <taxon>Pterygota</taxon>
        <taxon>Neoptera</taxon>
        <taxon>Endopterygota</taxon>
        <taxon>Diptera</taxon>
        <taxon>Nematocera</taxon>
        <taxon>Chironomoidea</taxon>
        <taxon>Chironomidae</taxon>
        <taxon>Chironominae</taxon>
        <taxon>Polypedilum</taxon>
        <taxon>Polypedilum</taxon>
    </lineage>
</organism>
<feature type="compositionally biased region" description="Basic residues" evidence="11">
    <location>
        <begin position="922"/>
        <end position="932"/>
    </location>
</feature>
<feature type="binding site" description="axial binding residue" evidence="10">
    <location>
        <position position="516"/>
    </location>
    <ligand>
        <name>heme b</name>
        <dbReference type="ChEBI" id="CHEBI:60344"/>
    </ligand>
    <ligandPart>
        <name>Fe</name>
        <dbReference type="ChEBI" id="CHEBI:18248"/>
    </ligandPart>
</feature>
<evidence type="ECO:0000256" key="9">
    <source>
        <dbReference type="ARBA" id="ARBA00023157"/>
    </source>
</evidence>
<comment type="caution">
    <text evidence="13">The sequence shown here is derived from an EMBL/GenBank/DDBJ whole genome shotgun (WGS) entry which is preliminary data.</text>
</comment>
<dbReference type="Pfam" id="PF03098">
    <property type="entry name" value="An_peroxidase"/>
    <property type="match status" value="1"/>
</dbReference>
<feature type="region of interest" description="Disordered" evidence="11">
    <location>
        <begin position="1058"/>
        <end position="1077"/>
    </location>
</feature>
<evidence type="ECO:0000313" key="13">
    <source>
        <dbReference type="EMBL" id="KAG5673527.1"/>
    </source>
</evidence>
<dbReference type="InterPro" id="IPR019791">
    <property type="entry name" value="Haem_peroxidase_animal"/>
</dbReference>
<dbReference type="OrthoDB" id="823504at2759"/>
<feature type="region of interest" description="Disordered" evidence="11">
    <location>
        <begin position="897"/>
        <end position="941"/>
    </location>
</feature>
<dbReference type="FunFam" id="1.10.640.10:FF:000003">
    <property type="entry name" value="chorion peroxidase"/>
    <property type="match status" value="1"/>
</dbReference>
<proteinExistence type="predicted"/>
<keyword evidence="5 10" id="KW-0479">Metal-binding</keyword>
<keyword evidence="14" id="KW-1185">Reference proteome</keyword>
<dbReference type="Gene3D" id="1.10.640.10">
    <property type="entry name" value="Haem peroxidase domain superfamily, animal type"/>
    <property type="match status" value="1"/>
</dbReference>
<evidence type="ECO:0000256" key="3">
    <source>
        <dbReference type="ARBA" id="ARBA00022559"/>
    </source>
</evidence>
<keyword evidence="3" id="KW-0575">Peroxidase</keyword>
<feature type="compositionally biased region" description="Low complexity" evidence="11">
    <location>
        <begin position="897"/>
        <end position="911"/>
    </location>
</feature>
<keyword evidence="7" id="KW-0560">Oxidoreductase</keyword>
<comment type="subcellular location">
    <subcellularLocation>
        <location evidence="1">Secreted</location>
    </subcellularLocation>
</comment>
<dbReference type="PRINTS" id="PR00457">
    <property type="entry name" value="ANPEROXIDASE"/>
</dbReference>
<protein>
    <submittedName>
        <fullName evidence="13">Uncharacterized protein</fullName>
    </submittedName>
</protein>